<sequence>MRRLILLRHAKTESDAPSGKDYDRRLDDRGREDAAAIGGWLVAQKLLPELAMVSRAVRAQQTWAIVADQIPADATQPRAVHLDELYSASPATMLALLRQAPSHPHMVLLIGHNPGLHELALGLSCSNGGSEHKPLPGNMPTAAVAVIDFAVKKWDDVAFGGGRLCQYMTPKLLKAPHGH</sequence>
<organism evidence="1 2">
    <name type="scientific">Rhodopseudomonas rhenobacensis</name>
    <dbReference type="NCBI Taxonomy" id="87461"/>
    <lineage>
        <taxon>Bacteria</taxon>
        <taxon>Pseudomonadati</taxon>
        <taxon>Pseudomonadota</taxon>
        <taxon>Alphaproteobacteria</taxon>
        <taxon>Hyphomicrobiales</taxon>
        <taxon>Nitrobacteraceae</taxon>
        <taxon>Rhodopseudomonas</taxon>
    </lineage>
</organism>
<evidence type="ECO:0000313" key="2">
    <source>
        <dbReference type="Proteomes" id="UP000542353"/>
    </source>
</evidence>
<dbReference type="PANTHER" id="PTHR47623:SF1">
    <property type="entry name" value="OS09G0287300 PROTEIN"/>
    <property type="match status" value="1"/>
</dbReference>
<dbReference type="InterPro" id="IPR013078">
    <property type="entry name" value="His_Pase_superF_clade-1"/>
</dbReference>
<dbReference type="Pfam" id="PF00300">
    <property type="entry name" value="His_Phos_1"/>
    <property type="match status" value="1"/>
</dbReference>
<dbReference type="SUPFAM" id="SSF53254">
    <property type="entry name" value="Phosphoglycerate mutase-like"/>
    <property type="match status" value="1"/>
</dbReference>
<comment type="caution">
    <text evidence="1">The sequence shown here is derived from an EMBL/GenBank/DDBJ whole genome shotgun (WGS) entry which is preliminary data.</text>
</comment>
<dbReference type="CDD" id="cd07067">
    <property type="entry name" value="HP_PGM_like"/>
    <property type="match status" value="1"/>
</dbReference>
<gene>
    <name evidence="1" type="ORF">HNR60_002309</name>
</gene>
<name>A0A7W8DZ81_9BRAD</name>
<accession>A0A7W8DZ81</accession>
<dbReference type="EMBL" id="JACHIH010000012">
    <property type="protein sequence ID" value="MBB5047552.1"/>
    <property type="molecule type" value="Genomic_DNA"/>
</dbReference>
<reference evidence="1 2" key="1">
    <citation type="submission" date="2020-08" db="EMBL/GenBank/DDBJ databases">
        <title>Genomic Encyclopedia of Type Strains, Phase IV (KMG-IV): sequencing the most valuable type-strain genomes for metagenomic binning, comparative biology and taxonomic classification.</title>
        <authorList>
            <person name="Goeker M."/>
        </authorList>
    </citation>
    <scope>NUCLEOTIDE SEQUENCE [LARGE SCALE GENOMIC DNA]</scope>
    <source>
        <strain evidence="1 2">DSM 12706</strain>
    </source>
</reference>
<dbReference type="SMART" id="SM00855">
    <property type="entry name" value="PGAM"/>
    <property type="match status" value="1"/>
</dbReference>
<dbReference type="RefSeq" id="WP_184257491.1">
    <property type="nucleotide sequence ID" value="NZ_JACHIH010000012.1"/>
</dbReference>
<dbReference type="InterPro" id="IPR029033">
    <property type="entry name" value="His_PPase_superfam"/>
</dbReference>
<dbReference type="PANTHER" id="PTHR47623">
    <property type="entry name" value="OS09G0287300 PROTEIN"/>
    <property type="match status" value="1"/>
</dbReference>
<proteinExistence type="predicted"/>
<dbReference type="AlphaFoldDB" id="A0A7W8DZ81"/>
<protein>
    <submittedName>
        <fullName evidence="1">Phosphohistidine phosphatase</fullName>
        <ecNumber evidence="1">3.1.3.-</ecNumber>
    </submittedName>
</protein>
<evidence type="ECO:0000313" key="1">
    <source>
        <dbReference type="EMBL" id="MBB5047552.1"/>
    </source>
</evidence>
<keyword evidence="1" id="KW-0378">Hydrolase</keyword>
<keyword evidence="2" id="KW-1185">Reference proteome</keyword>
<dbReference type="GO" id="GO:0016787">
    <property type="term" value="F:hydrolase activity"/>
    <property type="evidence" value="ECO:0007669"/>
    <property type="project" value="UniProtKB-KW"/>
</dbReference>
<dbReference type="EC" id="3.1.3.-" evidence="1"/>
<dbReference type="Proteomes" id="UP000542353">
    <property type="component" value="Unassembled WGS sequence"/>
</dbReference>
<dbReference type="Gene3D" id="3.40.50.1240">
    <property type="entry name" value="Phosphoglycerate mutase-like"/>
    <property type="match status" value="1"/>
</dbReference>